<evidence type="ECO:0000313" key="1">
    <source>
        <dbReference type="EMBL" id="MXU87384.1"/>
    </source>
</evidence>
<protein>
    <submittedName>
        <fullName evidence="1">Uncharacterized protein</fullName>
    </submittedName>
</protein>
<proteinExistence type="predicted"/>
<dbReference type="AlphaFoldDB" id="A0A6B0UDK7"/>
<reference evidence="1" key="1">
    <citation type="submission" date="2019-12" db="EMBL/GenBank/DDBJ databases">
        <title>An insight into the sialome of adult female Ixodes ricinus ticks feeding for 6 days.</title>
        <authorList>
            <person name="Perner J."/>
            <person name="Ribeiro J.M.C."/>
        </authorList>
    </citation>
    <scope>NUCLEOTIDE SEQUENCE</scope>
    <source>
        <strain evidence="1">Semi-engorged</strain>
        <tissue evidence="1">Salivary glands</tissue>
    </source>
</reference>
<accession>A0A6B0UDK7</accession>
<organism evidence="1">
    <name type="scientific">Ixodes ricinus</name>
    <name type="common">Common tick</name>
    <name type="synonym">Acarus ricinus</name>
    <dbReference type="NCBI Taxonomy" id="34613"/>
    <lineage>
        <taxon>Eukaryota</taxon>
        <taxon>Metazoa</taxon>
        <taxon>Ecdysozoa</taxon>
        <taxon>Arthropoda</taxon>
        <taxon>Chelicerata</taxon>
        <taxon>Arachnida</taxon>
        <taxon>Acari</taxon>
        <taxon>Parasitiformes</taxon>
        <taxon>Ixodida</taxon>
        <taxon>Ixodoidea</taxon>
        <taxon>Ixodidae</taxon>
        <taxon>Ixodinae</taxon>
        <taxon>Ixodes</taxon>
    </lineage>
</organism>
<sequence>MQLLAQLAGPAGFGLLAQQLLSRACHVLEVGLLLVHRRLHLLVLLELVLHRVKVVDNGLLRLQGQAHASDPGVQGIHSLHQLGRRRPFQGSAQPGL</sequence>
<name>A0A6B0UDK7_IXORI</name>
<dbReference type="EMBL" id="GIFC01005301">
    <property type="protein sequence ID" value="MXU87384.1"/>
    <property type="molecule type" value="Transcribed_RNA"/>
</dbReference>